<proteinExistence type="predicted"/>
<dbReference type="Proteomes" id="UP000092884">
    <property type="component" value="Chromosome"/>
</dbReference>
<evidence type="ECO:0000256" key="1">
    <source>
        <dbReference type="SAM" id="SignalP"/>
    </source>
</evidence>
<sequence>MKKKLLSLILASCALVSVSQARFFVGIEGGYTATIADGTGLTANSMRLVLPAVDTVFKAFDHGVKGYSVGGVFGSENFWGDYLGTRWGIDVGYTSVYTKATNVVSEFLNVGWSSDVLVNFVNTGAFSLGIFGGASTDYHYDMRASERCANQKAIASHLLDFSWRAGVSAMLANHHRLEFLAKMYLGSLNIATDRAVLGGVRVPVHSSLMASYKFVF</sequence>
<dbReference type="KEGG" id="het:BBW65_03825"/>
<dbReference type="RefSeq" id="WP_066339958.1">
    <property type="nucleotide sequence ID" value="NZ_CP016503.1"/>
</dbReference>
<accession>A0A1B1U5E3</accession>
<reference evidence="3" key="1">
    <citation type="submission" date="2016-07" db="EMBL/GenBank/DDBJ databases">
        <authorList>
            <person name="Florea S."/>
            <person name="Webb J.S."/>
            <person name="Jaromczyk J."/>
            <person name="Schardl C.L."/>
        </authorList>
    </citation>
    <scope>NUCLEOTIDE SEQUENCE [LARGE SCALE GENOMIC DNA]</scope>
    <source>
        <strain evidence="3">MIT 01-6242</strain>
    </source>
</reference>
<evidence type="ECO:0000313" key="2">
    <source>
        <dbReference type="EMBL" id="ANV97979.1"/>
    </source>
</evidence>
<keyword evidence="1" id="KW-0732">Signal</keyword>
<dbReference type="AlphaFoldDB" id="A0A1B1U5E3"/>
<protein>
    <recommendedName>
        <fullName evidence="4">Outer membrane protein</fullName>
    </recommendedName>
</protein>
<dbReference type="InterPro" id="IPR002718">
    <property type="entry name" value="OMP_Helicobacter"/>
</dbReference>
<organism evidence="2 3">
    <name type="scientific">Helicobacter enhydrae</name>
    <dbReference type="NCBI Taxonomy" id="222136"/>
    <lineage>
        <taxon>Bacteria</taxon>
        <taxon>Pseudomonadati</taxon>
        <taxon>Campylobacterota</taxon>
        <taxon>Epsilonproteobacteria</taxon>
        <taxon>Campylobacterales</taxon>
        <taxon>Helicobacteraceae</taxon>
        <taxon>Helicobacter</taxon>
    </lineage>
</organism>
<keyword evidence="3" id="KW-1185">Reference proteome</keyword>
<name>A0A1B1U5E3_9HELI</name>
<dbReference type="Pfam" id="PF01856">
    <property type="entry name" value="HP_OMP"/>
    <property type="match status" value="1"/>
</dbReference>
<gene>
    <name evidence="2" type="ORF">BBW65_03825</name>
</gene>
<feature type="chain" id="PRO_5008530245" description="Outer membrane protein" evidence="1">
    <location>
        <begin position="22"/>
        <end position="216"/>
    </location>
</feature>
<feature type="signal peptide" evidence="1">
    <location>
        <begin position="1"/>
        <end position="21"/>
    </location>
</feature>
<dbReference type="STRING" id="222136.BBW65_03825"/>
<dbReference type="OrthoDB" id="5325786at2"/>
<dbReference type="EMBL" id="CP016503">
    <property type="protein sequence ID" value="ANV97979.1"/>
    <property type="molecule type" value="Genomic_DNA"/>
</dbReference>
<evidence type="ECO:0008006" key="4">
    <source>
        <dbReference type="Google" id="ProtNLM"/>
    </source>
</evidence>
<evidence type="ECO:0000313" key="3">
    <source>
        <dbReference type="Proteomes" id="UP000092884"/>
    </source>
</evidence>